<dbReference type="InterPro" id="IPR036278">
    <property type="entry name" value="Sialidase_sf"/>
</dbReference>
<feature type="compositionally biased region" description="Basic residues" evidence="1">
    <location>
        <begin position="384"/>
        <end position="396"/>
    </location>
</feature>
<feature type="region of interest" description="Disordered" evidence="1">
    <location>
        <begin position="315"/>
        <end position="334"/>
    </location>
</feature>
<evidence type="ECO:0008006" key="4">
    <source>
        <dbReference type="Google" id="ProtNLM"/>
    </source>
</evidence>
<comment type="caution">
    <text evidence="2">The sequence shown here is derived from an EMBL/GenBank/DDBJ whole genome shotgun (WGS) entry which is preliminary data.</text>
</comment>
<dbReference type="Proteomes" id="UP000327013">
    <property type="component" value="Unassembled WGS sequence"/>
</dbReference>
<protein>
    <recommendedName>
        <fullName evidence="4">DUF4185 domain-containing protein</fullName>
    </recommendedName>
</protein>
<organism evidence="2 3">
    <name type="scientific">Carpinus fangiana</name>
    <dbReference type="NCBI Taxonomy" id="176857"/>
    <lineage>
        <taxon>Eukaryota</taxon>
        <taxon>Viridiplantae</taxon>
        <taxon>Streptophyta</taxon>
        <taxon>Embryophyta</taxon>
        <taxon>Tracheophyta</taxon>
        <taxon>Spermatophyta</taxon>
        <taxon>Magnoliopsida</taxon>
        <taxon>eudicotyledons</taxon>
        <taxon>Gunneridae</taxon>
        <taxon>Pentapetalae</taxon>
        <taxon>rosids</taxon>
        <taxon>fabids</taxon>
        <taxon>Fagales</taxon>
        <taxon>Betulaceae</taxon>
        <taxon>Carpinus</taxon>
    </lineage>
</organism>
<keyword evidence="3" id="KW-1185">Reference proteome</keyword>
<gene>
    <name evidence="2" type="ORF">FH972_021978</name>
</gene>
<dbReference type="CDD" id="cd15482">
    <property type="entry name" value="Sialidase_non-viral"/>
    <property type="match status" value="1"/>
</dbReference>
<accession>A0A5N6KQW6</accession>
<dbReference type="AlphaFoldDB" id="A0A5N6KQW6"/>
<dbReference type="EMBL" id="VIBQ01000010">
    <property type="protein sequence ID" value="KAB8339042.1"/>
    <property type="molecule type" value="Genomic_DNA"/>
</dbReference>
<evidence type="ECO:0000313" key="3">
    <source>
        <dbReference type="Proteomes" id="UP000327013"/>
    </source>
</evidence>
<proteinExistence type="predicted"/>
<evidence type="ECO:0000256" key="1">
    <source>
        <dbReference type="SAM" id="MobiDB-lite"/>
    </source>
</evidence>
<reference evidence="2 3" key="1">
    <citation type="submission" date="2019-06" db="EMBL/GenBank/DDBJ databases">
        <title>A chromosomal-level reference genome of Carpinus fangiana (Coryloideae, Betulaceae).</title>
        <authorList>
            <person name="Yang X."/>
            <person name="Wang Z."/>
            <person name="Zhang L."/>
            <person name="Hao G."/>
            <person name="Liu J."/>
            <person name="Yang Y."/>
        </authorList>
    </citation>
    <scope>NUCLEOTIDE SEQUENCE [LARGE SCALE GENOMIC DNA]</scope>
    <source>
        <strain evidence="2">Cfa_2016G</strain>
        <tissue evidence="2">Leaf</tissue>
    </source>
</reference>
<name>A0A5N6KQW6_9ROSI</name>
<sequence>MGTVPFSNETDQYGIWPSSNMAVLSDGVTTVGMFPMVEFASSSAVYNTMVTVNVTDPKTLGNSGPPTNRIVNQFFYANEPLYGGLSILKGDLDGLLYMFASVSNGVKLARVREDQMTDRSKFEYWDGKKFQSKMPQKNDPAANVLQFSVGTLAGNVGPDVGDVFWSDFHQTFLMVFMDSSISGQFWVSYSTDGGLTNWSKAEKLWQPLPNPTWKDECDASGMGGKWNYAGHAHPHWDPSGKTLLLSWSSCTVWVNMATLTWEGSTPEPLKPAAPVAAANTPSHAAAASTHIAAVPTTAPAATSVAPVVVAAASSSTAHTAATPDAKPQPLGLGSDGRIQFPAAQEAYKLRKRAAAAAVQSPPLRQDEIERRAVQTQRVQDRNRHFANHARIHRRRAERGATAAHGSVS</sequence>
<evidence type="ECO:0000313" key="2">
    <source>
        <dbReference type="EMBL" id="KAB8339042.1"/>
    </source>
</evidence>
<feature type="region of interest" description="Disordered" evidence="1">
    <location>
        <begin position="375"/>
        <end position="408"/>
    </location>
</feature>
<dbReference type="OrthoDB" id="2583188at2759"/>
<dbReference type="SUPFAM" id="SSF50939">
    <property type="entry name" value="Sialidases"/>
    <property type="match status" value="1"/>
</dbReference>